<name>A0ABS0YML7_9BACT</name>
<dbReference type="RefSeq" id="WP_199393745.1">
    <property type="nucleotide sequence ID" value="NZ_JAEMHK010000002.1"/>
</dbReference>
<comment type="caution">
    <text evidence="2">The sequence shown here is derived from an EMBL/GenBank/DDBJ whole genome shotgun (WGS) entry which is preliminary data.</text>
</comment>
<keyword evidence="1" id="KW-0472">Membrane</keyword>
<feature type="transmembrane region" description="Helical" evidence="1">
    <location>
        <begin position="300"/>
        <end position="321"/>
    </location>
</feature>
<feature type="transmembrane region" description="Helical" evidence="1">
    <location>
        <begin position="333"/>
        <end position="349"/>
    </location>
</feature>
<accession>A0ABS0YML7</accession>
<dbReference type="EMBL" id="JAEMHK010000002">
    <property type="protein sequence ID" value="MBJ6799230.1"/>
    <property type="molecule type" value="Genomic_DNA"/>
</dbReference>
<sequence>MPISDSKKTMAALLLTLLILPFVVNCFFAYPQTDDFVYSVAARDLGFFQGQHDWYIKWSGRFTSTALLSINPLVYDSLAGYRLFFAILITAQLGSLYLLIHALTKRTLAWQEKLVFSLALLFACLDQVDDLRSWLYWMAGVATYQVAATMMILWLSLVLLVEQDRKYDNQWNKGAVLALSLLLSGTNEIVLSLTFLLSLTWIAYQYVSKKTLAPFHIATFVAVATGSCIGVFAPGNFARMKSDYDTHRNIWAIAWNAFKASLASMEVWMTYPVTLILVTAVFCTVISRPQLRAIYGSIRILYSMGMLLLLVMVAFFIPYWATGMNPQNRVLNIIYFFFMIGLMVNVAVISSKLGDPALAFLKNIPSKRYGFVVVAFLAVLFCLQRSNFVTVTKDLLSGDSLRYSREMQQKQSQVIHCAASHWTTDDVTTRPASLYFYFISSDSKDWVNSAYAAYFGKKSVSLVKKRL</sequence>
<feature type="transmembrane region" description="Helical" evidence="1">
    <location>
        <begin position="215"/>
        <end position="237"/>
    </location>
</feature>
<dbReference type="Pfam" id="PF19528">
    <property type="entry name" value="DUF6056"/>
    <property type="match status" value="1"/>
</dbReference>
<evidence type="ECO:0000313" key="2">
    <source>
        <dbReference type="EMBL" id="MBJ6799230.1"/>
    </source>
</evidence>
<gene>
    <name evidence="2" type="ORF">JFN90_03665</name>
</gene>
<evidence type="ECO:0000313" key="3">
    <source>
        <dbReference type="Proteomes" id="UP000641025"/>
    </source>
</evidence>
<feature type="transmembrane region" description="Helical" evidence="1">
    <location>
        <begin position="271"/>
        <end position="288"/>
    </location>
</feature>
<keyword evidence="1" id="KW-0812">Transmembrane</keyword>
<evidence type="ECO:0008006" key="4">
    <source>
        <dbReference type="Google" id="ProtNLM"/>
    </source>
</evidence>
<organism evidence="2 3">
    <name type="scientific">Geomonas propionica</name>
    <dbReference type="NCBI Taxonomy" id="2798582"/>
    <lineage>
        <taxon>Bacteria</taxon>
        <taxon>Pseudomonadati</taxon>
        <taxon>Thermodesulfobacteriota</taxon>
        <taxon>Desulfuromonadia</taxon>
        <taxon>Geobacterales</taxon>
        <taxon>Geobacteraceae</taxon>
        <taxon>Geomonas</taxon>
    </lineage>
</organism>
<feature type="transmembrane region" description="Helical" evidence="1">
    <location>
        <begin position="174"/>
        <end position="203"/>
    </location>
</feature>
<reference evidence="2 3" key="1">
    <citation type="submission" date="2020-12" db="EMBL/GenBank/DDBJ databases">
        <title>Geomonas sp. Red259, isolated from paddy soil.</title>
        <authorList>
            <person name="Xu Z."/>
            <person name="Zhang Z."/>
            <person name="Masuda Y."/>
            <person name="Itoh H."/>
            <person name="Senoo K."/>
        </authorList>
    </citation>
    <scope>NUCLEOTIDE SEQUENCE [LARGE SCALE GENOMIC DNA]</scope>
    <source>
        <strain evidence="2 3">Red259</strain>
    </source>
</reference>
<dbReference type="Proteomes" id="UP000641025">
    <property type="component" value="Unassembled WGS sequence"/>
</dbReference>
<proteinExistence type="predicted"/>
<protein>
    <recommendedName>
        <fullName evidence="4">Transmembrane protein</fullName>
    </recommendedName>
</protein>
<keyword evidence="3" id="KW-1185">Reference proteome</keyword>
<dbReference type="InterPro" id="IPR045691">
    <property type="entry name" value="DUF6056"/>
</dbReference>
<keyword evidence="1" id="KW-1133">Transmembrane helix</keyword>
<feature type="transmembrane region" description="Helical" evidence="1">
    <location>
        <begin position="134"/>
        <end position="162"/>
    </location>
</feature>
<evidence type="ECO:0000256" key="1">
    <source>
        <dbReference type="SAM" id="Phobius"/>
    </source>
</evidence>
<feature type="transmembrane region" description="Helical" evidence="1">
    <location>
        <begin position="79"/>
        <end position="100"/>
    </location>
</feature>
<feature type="transmembrane region" description="Helical" evidence="1">
    <location>
        <begin position="369"/>
        <end position="386"/>
    </location>
</feature>